<feature type="compositionally biased region" description="Basic and acidic residues" evidence="4">
    <location>
        <begin position="517"/>
        <end position="554"/>
    </location>
</feature>
<evidence type="ECO:0000313" key="7">
    <source>
        <dbReference type="EMBL" id="KAF5207075.1"/>
    </source>
</evidence>
<dbReference type="SUPFAM" id="SSF55008">
    <property type="entry name" value="HMA, heavy metal-associated domain"/>
    <property type="match status" value="1"/>
</dbReference>
<evidence type="ECO:0000259" key="6">
    <source>
        <dbReference type="PROSITE" id="PS50846"/>
    </source>
</evidence>
<comment type="caution">
    <text evidence="7">The sequence shown here is derived from an EMBL/GenBank/DDBJ whole genome shotgun (WGS) entry which is preliminary data.</text>
</comment>
<dbReference type="PANTHER" id="PTHR46195:SF2">
    <property type="entry name" value="HEAVY METAL-ASSOCIATED ISOPRENYLATED PLANT PROTEIN 7"/>
    <property type="match status" value="1"/>
</dbReference>
<keyword evidence="1" id="KW-0479">Metal-binding</keyword>
<dbReference type="Pfam" id="PF00403">
    <property type="entry name" value="HMA"/>
    <property type="match status" value="1"/>
</dbReference>
<keyword evidence="8" id="KW-1185">Reference proteome</keyword>
<dbReference type="CDD" id="cd00371">
    <property type="entry name" value="HMA"/>
    <property type="match status" value="1"/>
</dbReference>
<feature type="compositionally biased region" description="Basic and acidic residues" evidence="4">
    <location>
        <begin position="484"/>
        <end position="501"/>
    </location>
</feature>
<feature type="region of interest" description="Disordered" evidence="4">
    <location>
        <begin position="433"/>
        <end position="554"/>
    </location>
</feature>
<proteinExistence type="inferred from homology"/>
<evidence type="ECO:0000256" key="5">
    <source>
        <dbReference type="SAM" id="SignalP"/>
    </source>
</evidence>
<evidence type="ECO:0000256" key="3">
    <source>
        <dbReference type="ARBA" id="ARBA00024045"/>
    </source>
</evidence>
<gene>
    <name evidence="7" type="ORF">FRX31_003338</name>
</gene>
<dbReference type="InterPro" id="IPR006121">
    <property type="entry name" value="HMA_dom"/>
</dbReference>
<dbReference type="InterPro" id="IPR036163">
    <property type="entry name" value="HMA_dom_sf"/>
</dbReference>
<dbReference type="Gene3D" id="3.30.70.100">
    <property type="match status" value="1"/>
</dbReference>
<evidence type="ECO:0000256" key="4">
    <source>
        <dbReference type="SAM" id="MobiDB-lite"/>
    </source>
</evidence>
<keyword evidence="5" id="KW-0732">Signal</keyword>
<feature type="compositionally biased region" description="Basic and acidic residues" evidence="4">
    <location>
        <begin position="433"/>
        <end position="474"/>
    </location>
</feature>
<dbReference type="InterPro" id="IPR044577">
    <property type="entry name" value="HIPP4/7/8/17/18/19"/>
</dbReference>
<dbReference type="PANTHER" id="PTHR46195">
    <property type="entry name" value="HEAVY METAL-ASSOCIATED ISOPRENYLATED PLANT PROTEIN 7"/>
    <property type="match status" value="1"/>
</dbReference>
<sequence length="588" mass="67413">MVCLLLVGYFTAVSPDAEAMKSFITRLRKDFDLLSAEMSDVIRIRDDVGRRGQPQMDINWLNNVRAREGEVVELPKKINEIRRGGGTNLNACHELNKEVIVCLKAVVRLKQEANHNVVAHRVAHSPILEGSVLHNGDSSSRSVKAVLKHLAKNGPISFSPSVASRTFADENKYMLNSSITRGGSTCFKLPVPSEVSPAFAEHMPVELPRVDFEMKNQENKDIKPEVKKDEVTTVVLRVSMHCEDCAQKIKKNLVKMEGVLTADADQGNSLVTVKCDIDPNKLVDCIWKKTKKRAVIVKTEPEKKQEEKVVEPGKKKEELDTVETKSERKGAAEIKDEVIRITINQEKEEKEKPKAKVELKREDMKKIEEKHGIEETELRREGQERIKEEERRIKLKKKKEENLGTVETRSEGKGAVEIKFKKKVEEIGIANTEQEKEEKAKAEFKRVQEGSREEIRRKSEKRREEELGRVKSKPEGQYASAEIKLQKKEEEKSARETELKKKGQKRIKERRLSAKINPEKEEEEKGKGNLFDNKTEESRGVEMKMRTEENLEETKRVEEGLTYWRTEMQNAYYSQILSDENSNSCIIL</sequence>
<dbReference type="PROSITE" id="PS50846">
    <property type="entry name" value="HMA_2"/>
    <property type="match status" value="1"/>
</dbReference>
<evidence type="ECO:0000313" key="8">
    <source>
        <dbReference type="Proteomes" id="UP000554482"/>
    </source>
</evidence>
<feature type="chain" id="PRO_5029585618" description="HMA domain-containing protein" evidence="5">
    <location>
        <begin position="20"/>
        <end position="588"/>
    </location>
</feature>
<feature type="signal peptide" evidence="5">
    <location>
        <begin position="1"/>
        <end position="19"/>
    </location>
</feature>
<evidence type="ECO:0000256" key="2">
    <source>
        <dbReference type="ARBA" id="ARBA00023289"/>
    </source>
</evidence>
<keyword evidence="2" id="KW-0636">Prenylation</keyword>
<reference evidence="7 8" key="1">
    <citation type="submission" date="2020-06" db="EMBL/GenBank/DDBJ databases">
        <title>Transcriptomic and genomic resources for Thalictrum thalictroides and T. hernandezii: Facilitating candidate gene discovery in an emerging model plant lineage.</title>
        <authorList>
            <person name="Arias T."/>
            <person name="Riano-Pachon D.M."/>
            <person name="Di Stilio V.S."/>
        </authorList>
    </citation>
    <scope>NUCLEOTIDE SEQUENCE [LARGE SCALE GENOMIC DNA]</scope>
    <source>
        <strain evidence="8">cv. WT478/WT964</strain>
        <tissue evidence="7">Leaves</tissue>
    </source>
</reference>
<keyword evidence="2" id="KW-0449">Lipoprotein</keyword>
<evidence type="ECO:0000256" key="1">
    <source>
        <dbReference type="ARBA" id="ARBA00022723"/>
    </source>
</evidence>
<accession>A0A7J6XDY4</accession>
<dbReference type="GO" id="GO:0046872">
    <property type="term" value="F:metal ion binding"/>
    <property type="evidence" value="ECO:0007669"/>
    <property type="project" value="UniProtKB-KW"/>
</dbReference>
<name>A0A7J6XDY4_THATH</name>
<feature type="domain" description="HMA" evidence="6">
    <location>
        <begin position="231"/>
        <end position="295"/>
    </location>
</feature>
<dbReference type="AlphaFoldDB" id="A0A7J6XDY4"/>
<protein>
    <recommendedName>
        <fullName evidence="6">HMA domain-containing protein</fullName>
    </recommendedName>
</protein>
<dbReference type="EMBL" id="JABWDY010001889">
    <property type="protein sequence ID" value="KAF5207075.1"/>
    <property type="molecule type" value="Genomic_DNA"/>
</dbReference>
<dbReference type="Proteomes" id="UP000554482">
    <property type="component" value="Unassembled WGS sequence"/>
</dbReference>
<organism evidence="7 8">
    <name type="scientific">Thalictrum thalictroides</name>
    <name type="common">Rue-anemone</name>
    <name type="synonym">Anemone thalictroides</name>
    <dbReference type="NCBI Taxonomy" id="46969"/>
    <lineage>
        <taxon>Eukaryota</taxon>
        <taxon>Viridiplantae</taxon>
        <taxon>Streptophyta</taxon>
        <taxon>Embryophyta</taxon>
        <taxon>Tracheophyta</taxon>
        <taxon>Spermatophyta</taxon>
        <taxon>Magnoliopsida</taxon>
        <taxon>Ranunculales</taxon>
        <taxon>Ranunculaceae</taxon>
        <taxon>Thalictroideae</taxon>
        <taxon>Thalictrum</taxon>
    </lineage>
</organism>
<comment type="similarity">
    <text evidence="3">Belongs to the HIPP family.</text>
</comment>